<feature type="compositionally biased region" description="Basic and acidic residues" evidence="1">
    <location>
        <begin position="1"/>
        <end position="40"/>
    </location>
</feature>
<dbReference type="Proteomes" id="UP000552644">
    <property type="component" value="Unassembled WGS sequence"/>
</dbReference>
<gene>
    <name evidence="2" type="ORF">FHS44_004634</name>
</gene>
<proteinExistence type="predicted"/>
<evidence type="ECO:0000313" key="3">
    <source>
        <dbReference type="Proteomes" id="UP000552644"/>
    </source>
</evidence>
<evidence type="ECO:0000256" key="1">
    <source>
        <dbReference type="SAM" id="MobiDB-lite"/>
    </source>
</evidence>
<organism evidence="2 3">
    <name type="scientific">Streptosporangium saharense</name>
    <dbReference type="NCBI Taxonomy" id="1706840"/>
    <lineage>
        <taxon>Bacteria</taxon>
        <taxon>Bacillati</taxon>
        <taxon>Actinomycetota</taxon>
        <taxon>Actinomycetes</taxon>
        <taxon>Streptosporangiales</taxon>
        <taxon>Streptosporangiaceae</taxon>
        <taxon>Streptosporangium</taxon>
    </lineage>
</organism>
<accession>A0A7W7QPS0</accession>
<name>A0A7W7QPS0_9ACTN</name>
<reference evidence="2 3" key="1">
    <citation type="submission" date="2020-08" db="EMBL/GenBank/DDBJ databases">
        <title>Genomic Encyclopedia of Type Strains, Phase III (KMG-III): the genomes of soil and plant-associated and newly described type strains.</title>
        <authorList>
            <person name="Whitman W."/>
        </authorList>
    </citation>
    <scope>NUCLEOTIDE SEQUENCE [LARGE SCALE GENOMIC DNA]</scope>
    <source>
        <strain evidence="2 3">CECT 8840</strain>
    </source>
</reference>
<comment type="caution">
    <text evidence="2">The sequence shown here is derived from an EMBL/GenBank/DDBJ whole genome shotgun (WGS) entry which is preliminary data.</text>
</comment>
<feature type="region of interest" description="Disordered" evidence="1">
    <location>
        <begin position="1"/>
        <end position="47"/>
    </location>
</feature>
<protein>
    <submittedName>
        <fullName evidence="2">Uncharacterized protein</fullName>
    </submittedName>
</protein>
<evidence type="ECO:0000313" key="2">
    <source>
        <dbReference type="EMBL" id="MBB4917526.1"/>
    </source>
</evidence>
<dbReference type="AlphaFoldDB" id="A0A7W7QPS0"/>
<sequence>MARKEKAMGDHAGKPQEREEEFEPPKITKEMSDTRPDGGKHAKPRSK</sequence>
<keyword evidence="3" id="KW-1185">Reference proteome</keyword>
<dbReference type="EMBL" id="JACHJP010000004">
    <property type="protein sequence ID" value="MBB4917526.1"/>
    <property type="molecule type" value="Genomic_DNA"/>
</dbReference>
<dbReference type="RefSeq" id="WP_184717797.1">
    <property type="nucleotide sequence ID" value="NZ_JACHJP010000004.1"/>
</dbReference>